<dbReference type="EMBL" id="JAATIS010007298">
    <property type="protein sequence ID" value="KAG2458552.1"/>
    <property type="molecule type" value="Genomic_DNA"/>
</dbReference>
<proteinExistence type="predicted"/>
<dbReference type="InterPro" id="IPR042862">
    <property type="entry name" value="RNF32"/>
</dbReference>
<name>A0A8X7X193_POLSE</name>
<protein>
    <submittedName>
        <fullName evidence="1">RNF32 protein</fullName>
    </submittedName>
</protein>
<accession>A0A8X7X193</accession>
<organism evidence="1 2">
    <name type="scientific">Polypterus senegalus</name>
    <name type="common">Senegal bichir</name>
    <dbReference type="NCBI Taxonomy" id="55291"/>
    <lineage>
        <taxon>Eukaryota</taxon>
        <taxon>Metazoa</taxon>
        <taxon>Chordata</taxon>
        <taxon>Craniata</taxon>
        <taxon>Vertebrata</taxon>
        <taxon>Euteleostomi</taxon>
        <taxon>Actinopterygii</taxon>
        <taxon>Polypteriformes</taxon>
        <taxon>Polypteridae</taxon>
        <taxon>Polypterus</taxon>
    </lineage>
</organism>
<dbReference type="Proteomes" id="UP000886611">
    <property type="component" value="Unassembled WGS sequence"/>
</dbReference>
<dbReference type="PANTHER" id="PTHR14991">
    <property type="entry name" value="RING FINGER PROTEIN 32"/>
    <property type="match status" value="1"/>
</dbReference>
<evidence type="ECO:0000313" key="2">
    <source>
        <dbReference type="Proteomes" id="UP000886611"/>
    </source>
</evidence>
<reference evidence="1 2" key="1">
    <citation type="journal article" date="2021" name="Cell">
        <title>Tracing the genetic footprints of vertebrate landing in non-teleost ray-finned fishes.</title>
        <authorList>
            <person name="Bi X."/>
            <person name="Wang K."/>
            <person name="Yang L."/>
            <person name="Pan H."/>
            <person name="Jiang H."/>
            <person name="Wei Q."/>
            <person name="Fang M."/>
            <person name="Yu H."/>
            <person name="Zhu C."/>
            <person name="Cai Y."/>
            <person name="He Y."/>
            <person name="Gan X."/>
            <person name="Zeng H."/>
            <person name="Yu D."/>
            <person name="Zhu Y."/>
            <person name="Jiang H."/>
            <person name="Qiu Q."/>
            <person name="Yang H."/>
            <person name="Zhang Y.E."/>
            <person name="Wang W."/>
            <person name="Zhu M."/>
            <person name="He S."/>
            <person name="Zhang G."/>
        </authorList>
    </citation>
    <scope>NUCLEOTIDE SEQUENCE [LARGE SCALE GENOMIC DNA]</scope>
    <source>
        <strain evidence="1">Bchr_013</strain>
    </source>
</reference>
<gene>
    <name evidence="1" type="primary">Rnf32</name>
    <name evidence="1" type="ORF">GTO96_0018296</name>
</gene>
<keyword evidence="2" id="KW-1185">Reference proteome</keyword>
<dbReference type="AlphaFoldDB" id="A0A8X7X193"/>
<feature type="non-terminal residue" evidence="1">
    <location>
        <position position="1"/>
    </location>
</feature>
<dbReference type="PANTHER" id="PTHR14991:SF0">
    <property type="entry name" value="RING FINGER PROTEIN 32"/>
    <property type="match status" value="1"/>
</dbReference>
<comment type="caution">
    <text evidence="1">The sequence shown here is derived from an EMBL/GenBank/DDBJ whole genome shotgun (WGS) entry which is preliminary data.</text>
</comment>
<feature type="non-terminal residue" evidence="1">
    <location>
        <position position="232"/>
    </location>
</feature>
<sequence length="232" mass="26361">MEASLDCSSVPYARRALWDLEFGNTALLGTVEETLQGDWGFPPGYIARKYFKITGTEGQKHFWVKDYIKDWWTPTKGVGVGRNVKELAGRWSMDTLAMTAVALQDHISRSVQLSFTDPSKRNLRNTRDKKNFRDCQVKPRVDSGLKIKTVTKNRDDTQEEEYVLDPNPPRLTLAQRMGLVEAPAMPLTADEWYKVKERSIREGDLSQPCAICKEDLGLQQQVPGLHFTALNV</sequence>
<evidence type="ECO:0000313" key="1">
    <source>
        <dbReference type="EMBL" id="KAG2458552.1"/>
    </source>
</evidence>